<evidence type="ECO:0000259" key="7">
    <source>
        <dbReference type="PROSITE" id="PS50067"/>
    </source>
</evidence>
<dbReference type="RefSeq" id="XP_013900429.1">
    <property type="nucleotide sequence ID" value="XM_014044975.1"/>
</dbReference>
<dbReference type="SUPFAM" id="SSF52540">
    <property type="entry name" value="P-loop containing nucleoside triphosphate hydrolases"/>
    <property type="match status" value="1"/>
</dbReference>
<feature type="binding site" evidence="4">
    <location>
        <begin position="34"/>
        <end position="41"/>
    </location>
    <ligand>
        <name>ATP</name>
        <dbReference type="ChEBI" id="CHEBI:30616"/>
    </ligand>
</feature>
<dbReference type="PANTHER" id="PTHR47969">
    <property type="entry name" value="CHROMOSOME-ASSOCIATED KINESIN KIF4A-RELATED"/>
    <property type="match status" value="1"/>
</dbReference>
<dbReference type="GO" id="GO:0051231">
    <property type="term" value="P:spindle elongation"/>
    <property type="evidence" value="ECO:0007669"/>
    <property type="project" value="TreeGrafter"/>
</dbReference>
<keyword evidence="3 4" id="KW-0505">Motor protein</keyword>
<dbReference type="InterPro" id="IPR019821">
    <property type="entry name" value="Kinesin_motor_CS"/>
</dbReference>
<dbReference type="InterPro" id="IPR001752">
    <property type="entry name" value="Kinesin_motor_dom"/>
</dbReference>
<dbReference type="GO" id="GO:0005874">
    <property type="term" value="C:microtubule"/>
    <property type="evidence" value="ECO:0007669"/>
    <property type="project" value="UniProtKB-KW"/>
</dbReference>
<keyword evidence="5" id="KW-0493">Microtubule</keyword>
<keyword evidence="9" id="KW-1185">Reference proteome</keyword>
<feature type="coiled-coil region" evidence="6">
    <location>
        <begin position="290"/>
        <end position="317"/>
    </location>
</feature>
<dbReference type="PROSITE" id="PS50067">
    <property type="entry name" value="KINESIN_MOTOR_2"/>
    <property type="match status" value="1"/>
</dbReference>
<accession>A0A0D2MDY7</accession>
<dbReference type="Proteomes" id="UP000054498">
    <property type="component" value="Unassembled WGS sequence"/>
</dbReference>
<keyword evidence="2 4" id="KW-0067">ATP-binding</keyword>
<gene>
    <name evidence="8" type="ORF">MNEG_6552</name>
</gene>
<dbReference type="Gene3D" id="3.40.850.10">
    <property type="entry name" value="Kinesin motor domain"/>
    <property type="match status" value="1"/>
</dbReference>
<dbReference type="KEGG" id="mng:MNEG_6552"/>
<proteinExistence type="inferred from homology"/>
<dbReference type="InterPro" id="IPR027417">
    <property type="entry name" value="P-loop_NTPase"/>
</dbReference>
<dbReference type="InterPro" id="IPR036961">
    <property type="entry name" value="Kinesin_motor_dom_sf"/>
</dbReference>
<evidence type="ECO:0000313" key="9">
    <source>
        <dbReference type="Proteomes" id="UP000054498"/>
    </source>
</evidence>
<dbReference type="Pfam" id="PF00225">
    <property type="entry name" value="Kinesin"/>
    <property type="match status" value="1"/>
</dbReference>
<dbReference type="AlphaFoldDB" id="A0A0D2MDY7"/>
<keyword evidence="6" id="KW-0175">Coiled coil</keyword>
<keyword evidence="1 4" id="KW-0547">Nucleotide-binding</keyword>
<dbReference type="OrthoDB" id="3176171at2759"/>
<dbReference type="GO" id="GO:0003777">
    <property type="term" value="F:microtubule motor activity"/>
    <property type="evidence" value="ECO:0007669"/>
    <property type="project" value="InterPro"/>
</dbReference>
<dbReference type="GO" id="GO:0007018">
    <property type="term" value="P:microtubule-based movement"/>
    <property type="evidence" value="ECO:0007669"/>
    <property type="project" value="InterPro"/>
</dbReference>
<evidence type="ECO:0000256" key="3">
    <source>
        <dbReference type="ARBA" id="ARBA00023175"/>
    </source>
</evidence>
<evidence type="ECO:0000256" key="6">
    <source>
        <dbReference type="SAM" id="Coils"/>
    </source>
</evidence>
<reference evidence="8 9" key="1">
    <citation type="journal article" date="2013" name="BMC Genomics">
        <title>Reconstruction of the lipid metabolism for the microalga Monoraphidium neglectum from its genome sequence reveals characteristics suitable for biofuel production.</title>
        <authorList>
            <person name="Bogen C."/>
            <person name="Al-Dilaimi A."/>
            <person name="Albersmeier A."/>
            <person name="Wichmann J."/>
            <person name="Grundmann M."/>
            <person name="Rupp O."/>
            <person name="Lauersen K.J."/>
            <person name="Blifernez-Klassen O."/>
            <person name="Kalinowski J."/>
            <person name="Goesmann A."/>
            <person name="Mussgnug J.H."/>
            <person name="Kruse O."/>
        </authorList>
    </citation>
    <scope>NUCLEOTIDE SEQUENCE [LARGE SCALE GENOMIC DNA]</scope>
    <source>
        <strain evidence="8 9">SAG 48.87</strain>
    </source>
</reference>
<name>A0A0D2MDY7_9CHLO</name>
<dbReference type="EMBL" id="KK101293">
    <property type="protein sequence ID" value="KIZ01410.1"/>
    <property type="molecule type" value="Genomic_DNA"/>
</dbReference>
<comment type="similarity">
    <text evidence="4 5">Belongs to the TRAFAC class myosin-kinesin ATPase superfamily. Kinesin family.</text>
</comment>
<dbReference type="SMART" id="SM00129">
    <property type="entry name" value="KISc"/>
    <property type="match status" value="1"/>
</dbReference>
<feature type="domain" description="Kinesin motor" evidence="7">
    <location>
        <begin position="1"/>
        <end position="278"/>
    </location>
</feature>
<evidence type="ECO:0000256" key="2">
    <source>
        <dbReference type="ARBA" id="ARBA00022840"/>
    </source>
</evidence>
<evidence type="ECO:0000256" key="1">
    <source>
        <dbReference type="ARBA" id="ARBA00022741"/>
    </source>
</evidence>
<dbReference type="GO" id="GO:0007052">
    <property type="term" value="P:mitotic spindle organization"/>
    <property type="evidence" value="ECO:0007669"/>
    <property type="project" value="TreeGrafter"/>
</dbReference>
<protein>
    <recommendedName>
        <fullName evidence="5">Kinesin-like protein</fullName>
    </recommendedName>
</protein>
<dbReference type="GO" id="GO:0008017">
    <property type="term" value="F:microtubule binding"/>
    <property type="evidence" value="ECO:0007669"/>
    <property type="project" value="InterPro"/>
</dbReference>
<dbReference type="STRING" id="145388.A0A0D2MDY7"/>
<dbReference type="PROSITE" id="PS00411">
    <property type="entry name" value="KINESIN_MOTOR_1"/>
    <property type="match status" value="1"/>
</dbReference>
<organism evidence="8 9">
    <name type="scientific">Monoraphidium neglectum</name>
    <dbReference type="NCBI Taxonomy" id="145388"/>
    <lineage>
        <taxon>Eukaryota</taxon>
        <taxon>Viridiplantae</taxon>
        <taxon>Chlorophyta</taxon>
        <taxon>core chlorophytes</taxon>
        <taxon>Chlorophyceae</taxon>
        <taxon>CS clade</taxon>
        <taxon>Sphaeropleales</taxon>
        <taxon>Selenastraceae</taxon>
        <taxon>Monoraphidium</taxon>
    </lineage>
</organism>
<dbReference type="PANTHER" id="PTHR47969:SF29">
    <property type="entry name" value="KINESIN-LIKE PROTEIN"/>
    <property type="match status" value="1"/>
</dbReference>
<evidence type="ECO:0000256" key="5">
    <source>
        <dbReference type="RuleBase" id="RU000394"/>
    </source>
</evidence>
<dbReference type="PRINTS" id="PR00380">
    <property type="entry name" value="KINESINHEAVY"/>
</dbReference>
<dbReference type="GO" id="GO:0005875">
    <property type="term" value="C:microtubule associated complex"/>
    <property type="evidence" value="ECO:0007669"/>
    <property type="project" value="TreeGrafter"/>
</dbReference>
<dbReference type="GeneID" id="25739428"/>
<dbReference type="GO" id="GO:0005524">
    <property type="term" value="F:ATP binding"/>
    <property type="evidence" value="ECO:0007669"/>
    <property type="project" value="UniProtKB-UniRule"/>
</dbReference>
<dbReference type="InterPro" id="IPR027640">
    <property type="entry name" value="Kinesin-like_fam"/>
</dbReference>
<evidence type="ECO:0000256" key="4">
    <source>
        <dbReference type="PROSITE-ProRule" id="PRU00283"/>
    </source>
</evidence>
<sequence length="411" mass="42701">MSGESTSQRDVFDDCRRVVHSVLGGYNGTIMAYGQTGSGKTHTLIGDVADPELRGIVPRAVEALGEGIAADDSGAEYEVRLTVVEIYCEKIRDLLDPLGRDNLPIKQGLDGGMFVEGATEVCVADEEQLVGVMEAGLAQRAVKATAMNSASSRSHCIVTVAVEKACPDGSTVSGKLRMVDLAGSERQDKTGAAGQTLVEGSLINRSLSALANVVSALTEGGGPGGGHVNYRDSKLTRMLQDSLGGSARTVLIINCSPCADNAAETLSSLRFGSRALGIKNTVSANRRLNPEALQRQLDEARAQIEALRQEVEALRAAGSSTIDGGGRFTAGATQQGATAVVASEREEPLQQVPGNAGALAHASSSSGVGGGLQAAGPWVEPLACGFALATSMLLYMGFEDWLLRQHGYLVG</sequence>
<evidence type="ECO:0000313" key="8">
    <source>
        <dbReference type="EMBL" id="KIZ01410.1"/>
    </source>
</evidence>